<evidence type="ECO:0000256" key="1">
    <source>
        <dbReference type="ARBA" id="ARBA00004613"/>
    </source>
</evidence>
<reference evidence="13 14" key="1">
    <citation type="journal article" date="2021" name="Elife">
        <title>Chloroplast acquisition without the gene transfer in kleptoplastic sea slugs, Plakobranchus ocellatus.</title>
        <authorList>
            <person name="Maeda T."/>
            <person name="Takahashi S."/>
            <person name="Yoshida T."/>
            <person name="Shimamura S."/>
            <person name="Takaki Y."/>
            <person name="Nagai Y."/>
            <person name="Toyoda A."/>
            <person name="Suzuki Y."/>
            <person name="Arimoto A."/>
            <person name="Ishii H."/>
            <person name="Satoh N."/>
            <person name="Nishiyama T."/>
            <person name="Hasebe M."/>
            <person name="Maruyama T."/>
            <person name="Minagawa J."/>
            <person name="Obokata J."/>
            <person name="Shigenobu S."/>
        </authorList>
    </citation>
    <scope>NUCLEOTIDE SEQUENCE [LARGE SCALE GENOMIC DNA]</scope>
</reference>
<evidence type="ECO:0000256" key="5">
    <source>
        <dbReference type="ARBA" id="ARBA00023235"/>
    </source>
</evidence>
<evidence type="ECO:0000256" key="2">
    <source>
        <dbReference type="ARBA" id="ARBA00005851"/>
    </source>
</evidence>
<evidence type="ECO:0000256" key="3">
    <source>
        <dbReference type="ARBA" id="ARBA00022514"/>
    </source>
</evidence>
<dbReference type="EC" id="5.3.2.1" evidence="9"/>
<comment type="catalytic activity">
    <reaction evidence="7">
        <text>L-dopachrome = 5,6-dihydroxyindole-2-carboxylate</text>
        <dbReference type="Rhea" id="RHEA:13041"/>
        <dbReference type="ChEBI" id="CHEBI:16875"/>
        <dbReference type="ChEBI" id="CHEBI:57509"/>
        <dbReference type="EC" id="5.3.3.12"/>
    </reaction>
</comment>
<dbReference type="AlphaFoldDB" id="A0AAV4HA85"/>
<keyword evidence="5" id="KW-0413">Isomerase</keyword>
<evidence type="ECO:0000256" key="10">
    <source>
        <dbReference type="ARBA" id="ARBA00041631"/>
    </source>
</evidence>
<name>A0AAV4HA85_9GAST</name>
<evidence type="ECO:0000256" key="11">
    <source>
        <dbReference type="ARBA" id="ARBA00041912"/>
    </source>
</evidence>
<comment type="caution">
    <text evidence="13">The sequence shown here is derived from an EMBL/GenBank/DDBJ whole genome shotgun (WGS) entry which is preliminary data.</text>
</comment>
<dbReference type="PANTHER" id="PTHR11954:SF6">
    <property type="entry name" value="MACROPHAGE MIGRATION INHIBITORY FACTOR"/>
    <property type="match status" value="1"/>
</dbReference>
<evidence type="ECO:0000256" key="7">
    <source>
        <dbReference type="ARBA" id="ARBA00036823"/>
    </source>
</evidence>
<evidence type="ECO:0000256" key="9">
    <source>
        <dbReference type="ARBA" id="ARBA00039086"/>
    </source>
</evidence>
<gene>
    <name evidence="13" type="ORF">ElyMa_000934100</name>
</gene>
<dbReference type="Gene3D" id="3.30.429.10">
    <property type="entry name" value="Macrophage Migration Inhibitory Factor"/>
    <property type="match status" value="1"/>
</dbReference>
<evidence type="ECO:0000256" key="4">
    <source>
        <dbReference type="ARBA" id="ARBA00022525"/>
    </source>
</evidence>
<keyword evidence="14" id="KW-1185">Reference proteome</keyword>
<dbReference type="InterPro" id="IPR014347">
    <property type="entry name" value="Tautomerase/MIF_sf"/>
</dbReference>
<keyword evidence="4" id="KW-0964">Secreted</keyword>
<comment type="subcellular location">
    <subcellularLocation>
        <location evidence="1">Secreted</location>
    </subcellularLocation>
</comment>
<evidence type="ECO:0000256" key="6">
    <source>
        <dbReference type="ARBA" id="ARBA00036735"/>
    </source>
</evidence>
<dbReference type="InterPro" id="IPR001398">
    <property type="entry name" value="Macrophage_inhib_fac"/>
</dbReference>
<dbReference type="Pfam" id="PF01187">
    <property type="entry name" value="MIF"/>
    <property type="match status" value="1"/>
</dbReference>
<evidence type="ECO:0000256" key="8">
    <source>
        <dbReference type="ARBA" id="ARBA00038932"/>
    </source>
</evidence>
<dbReference type="EMBL" id="BMAT01001900">
    <property type="protein sequence ID" value="GFR95047.1"/>
    <property type="molecule type" value="Genomic_DNA"/>
</dbReference>
<dbReference type="SUPFAM" id="SSF55331">
    <property type="entry name" value="Tautomerase/MIF"/>
    <property type="match status" value="1"/>
</dbReference>
<protein>
    <recommendedName>
        <fullName evidence="12">L-dopachrome isomerase</fullName>
        <ecNumber evidence="9">5.3.2.1</ecNumber>
        <ecNumber evidence="8">5.3.3.12</ecNumber>
    </recommendedName>
    <alternativeName>
        <fullName evidence="10">L-dopachrome tautomerase</fullName>
    </alternativeName>
    <alternativeName>
        <fullName evidence="11">Phenylpyruvate tautomerase</fullName>
    </alternativeName>
</protein>
<dbReference type="GO" id="GO:0050178">
    <property type="term" value="F:phenylpyruvate tautomerase activity"/>
    <property type="evidence" value="ECO:0007669"/>
    <property type="project" value="UniProtKB-EC"/>
</dbReference>
<comment type="similarity">
    <text evidence="2">Belongs to the MIF family.</text>
</comment>
<dbReference type="Proteomes" id="UP000762676">
    <property type="component" value="Unassembled WGS sequence"/>
</dbReference>
<accession>A0AAV4HA85</accession>
<dbReference type="PANTHER" id="PTHR11954">
    <property type="entry name" value="D-DOPACHROME DECARBOXYLASE"/>
    <property type="match status" value="1"/>
</dbReference>
<dbReference type="EC" id="5.3.3.12" evidence="8"/>
<keyword evidence="3" id="KW-0202">Cytokine</keyword>
<dbReference type="GO" id="GO:0005615">
    <property type="term" value="C:extracellular space"/>
    <property type="evidence" value="ECO:0007669"/>
    <property type="project" value="UniProtKB-KW"/>
</dbReference>
<proteinExistence type="inferred from homology"/>
<sequence length="115" mass="12686">MPAFIISTNLKKAEIPIQFCSEATAFLVRELGKPAEVMLIQVCPDQVMTFGNSAEPCANITLHCIGVVGPEKNRELAPKLSDFIEKQLGIKKDRSYTIIYDVDKSSLVWNGATLD</sequence>
<comment type="catalytic activity">
    <reaction evidence="6">
        <text>3-phenylpyruvate = enol-phenylpyruvate</text>
        <dbReference type="Rhea" id="RHEA:17097"/>
        <dbReference type="ChEBI" id="CHEBI:16815"/>
        <dbReference type="ChEBI" id="CHEBI:18005"/>
        <dbReference type="EC" id="5.3.2.1"/>
    </reaction>
</comment>
<organism evidence="13 14">
    <name type="scientific">Elysia marginata</name>
    <dbReference type="NCBI Taxonomy" id="1093978"/>
    <lineage>
        <taxon>Eukaryota</taxon>
        <taxon>Metazoa</taxon>
        <taxon>Spiralia</taxon>
        <taxon>Lophotrochozoa</taxon>
        <taxon>Mollusca</taxon>
        <taxon>Gastropoda</taxon>
        <taxon>Heterobranchia</taxon>
        <taxon>Euthyneura</taxon>
        <taxon>Panpulmonata</taxon>
        <taxon>Sacoglossa</taxon>
        <taxon>Placobranchoidea</taxon>
        <taxon>Plakobranchidae</taxon>
        <taxon>Elysia</taxon>
    </lineage>
</organism>
<evidence type="ECO:0000313" key="13">
    <source>
        <dbReference type="EMBL" id="GFR95047.1"/>
    </source>
</evidence>
<dbReference type="GO" id="GO:0005125">
    <property type="term" value="F:cytokine activity"/>
    <property type="evidence" value="ECO:0007669"/>
    <property type="project" value="UniProtKB-KW"/>
</dbReference>
<dbReference type="GO" id="GO:0004167">
    <property type="term" value="F:dopachrome isomerase activity"/>
    <property type="evidence" value="ECO:0007669"/>
    <property type="project" value="UniProtKB-EC"/>
</dbReference>
<evidence type="ECO:0000313" key="14">
    <source>
        <dbReference type="Proteomes" id="UP000762676"/>
    </source>
</evidence>
<evidence type="ECO:0000256" key="12">
    <source>
        <dbReference type="ARBA" id="ARBA00042730"/>
    </source>
</evidence>